<dbReference type="GO" id="GO:0016491">
    <property type="term" value="F:oxidoreductase activity"/>
    <property type="evidence" value="ECO:0007669"/>
    <property type="project" value="UniProtKB-KW"/>
</dbReference>
<dbReference type="STRING" id="1288484.GCA_000348665_02538"/>
<reference evidence="4 5" key="1">
    <citation type="submission" date="2018-07" db="EMBL/GenBank/DDBJ databases">
        <title>Complete Genome and Methylome Analysis of Deinococcus wulumuqiensis NEB 479.</title>
        <authorList>
            <person name="Fomenkov A."/>
            <person name="Luyten Y."/>
            <person name="Vincze T."/>
            <person name="Anton B.P."/>
            <person name="Clark T."/>
            <person name="Roberts R.J."/>
            <person name="Morgan R.D."/>
        </authorList>
    </citation>
    <scope>NUCLEOTIDE SEQUENCE [LARGE SCALE GENOMIC DNA]</scope>
    <source>
        <strain evidence="4 5">NEB 479</strain>
    </source>
</reference>
<dbReference type="RefSeq" id="WP_114671566.1">
    <property type="nucleotide sequence ID" value="NZ_CP031158.1"/>
</dbReference>
<proteinExistence type="inferred from homology"/>
<dbReference type="Proteomes" id="UP000253744">
    <property type="component" value="Chromosome"/>
</dbReference>
<dbReference type="PANTHER" id="PTHR43943:SF17">
    <property type="entry name" value="3-PHENYLPROPIONATE-DIHYDRODIOL_CINNAMIC ACID-DIHYDRODIOL DEHYDROGENASE"/>
    <property type="match status" value="1"/>
</dbReference>
<dbReference type="PRINTS" id="PR00081">
    <property type="entry name" value="GDHRDH"/>
</dbReference>
<dbReference type="KEGG" id="dwu:DVJ83_04685"/>
<evidence type="ECO:0000256" key="1">
    <source>
        <dbReference type="ARBA" id="ARBA00006484"/>
    </source>
</evidence>
<dbReference type="PRINTS" id="PR00080">
    <property type="entry name" value="SDRFAMILY"/>
</dbReference>
<dbReference type="PANTHER" id="PTHR43943">
    <property type="entry name" value="DEHYDROGENASE/REDUCTASE (SDR FAMILY) MEMBER 4"/>
    <property type="match status" value="1"/>
</dbReference>
<dbReference type="EMBL" id="CP031158">
    <property type="protein sequence ID" value="AXG98574.1"/>
    <property type="molecule type" value="Genomic_DNA"/>
</dbReference>
<dbReference type="NCBIfam" id="NF005594">
    <property type="entry name" value="PRK07326.1"/>
    <property type="match status" value="1"/>
</dbReference>
<evidence type="ECO:0000256" key="3">
    <source>
        <dbReference type="RuleBase" id="RU000363"/>
    </source>
</evidence>
<protein>
    <submittedName>
        <fullName evidence="4">Short chain dehydrogenase</fullName>
    </submittedName>
</protein>
<organism evidence="4 5">
    <name type="scientific">Deinococcus wulumuqiensis</name>
    <dbReference type="NCBI Taxonomy" id="980427"/>
    <lineage>
        <taxon>Bacteria</taxon>
        <taxon>Thermotogati</taxon>
        <taxon>Deinococcota</taxon>
        <taxon>Deinococci</taxon>
        <taxon>Deinococcales</taxon>
        <taxon>Deinococcaceae</taxon>
        <taxon>Deinococcus</taxon>
    </lineage>
</organism>
<dbReference type="AlphaFoldDB" id="A0A345IFV2"/>
<dbReference type="SUPFAM" id="SSF51735">
    <property type="entry name" value="NAD(P)-binding Rossmann-fold domains"/>
    <property type="match status" value="1"/>
</dbReference>
<evidence type="ECO:0000313" key="4">
    <source>
        <dbReference type="EMBL" id="AXG98574.1"/>
    </source>
</evidence>
<dbReference type="InterPro" id="IPR002347">
    <property type="entry name" value="SDR_fam"/>
</dbReference>
<dbReference type="FunFam" id="3.40.50.720:FF:000084">
    <property type="entry name" value="Short-chain dehydrogenase reductase"/>
    <property type="match status" value="1"/>
</dbReference>
<comment type="similarity">
    <text evidence="1 3">Belongs to the short-chain dehydrogenases/reductases (SDR) family.</text>
</comment>
<accession>A0A345IFV2</accession>
<evidence type="ECO:0000313" key="5">
    <source>
        <dbReference type="Proteomes" id="UP000253744"/>
    </source>
</evidence>
<dbReference type="Pfam" id="PF00106">
    <property type="entry name" value="adh_short"/>
    <property type="match status" value="1"/>
</dbReference>
<keyword evidence="2" id="KW-0560">Oxidoreductase</keyword>
<gene>
    <name evidence="4" type="ORF">DVJ83_04685</name>
</gene>
<dbReference type="Gene3D" id="3.40.50.720">
    <property type="entry name" value="NAD(P)-binding Rossmann-like Domain"/>
    <property type="match status" value="1"/>
</dbReference>
<dbReference type="CDD" id="cd08929">
    <property type="entry name" value="SDR_c4"/>
    <property type="match status" value="1"/>
</dbReference>
<evidence type="ECO:0000256" key="2">
    <source>
        <dbReference type="ARBA" id="ARBA00023002"/>
    </source>
</evidence>
<dbReference type="InterPro" id="IPR036291">
    <property type="entry name" value="NAD(P)-bd_dom_sf"/>
</dbReference>
<name>A0A345IFV2_9DEIO</name>
<sequence length="255" mass="27534">MTQEAKQFEKQSDTSGAGAFGAGKSAFVTGASKGIGYAVAQALAAEGYRVTITSRKQDEIEQTAKNIGEHVRGVVCDVKDAAAVQREVDAHVAAFGGLDVLFVNAGVGHFANIEQLSIEQWQDVIDTNLSGAFYTIKAAIPAMKERGGYIFTLSSLAGKNPFEGGSAYNASKFGLNGLSEVVNLDLRKYDIKTTQIMPGSVATHFNDHTPNEDDFWKIQPEDLAQLTVDLLKMPARTLPSRVEVRPSRPDKKPKK</sequence>